<dbReference type="OrthoDB" id="2423195at2759"/>
<dbReference type="SUPFAM" id="SSF52540">
    <property type="entry name" value="P-loop containing nucleoside triphosphate hydrolases"/>
    <property type="match status" value="1"/>
</dbReference>
<reference evidence="7 8" key="1">
    <citation type="journal article" date="2012" name="Appl. Environ. Microbiol.">
        <title>Short-read sequencing for genomic analysis of the brown rot fungus Fibroporia radiculosa.</title>
        <authorList>
            <person name="Tang J.D."/>
            <person name="Perkins A.D."/>
            <person name="Sonstegard T.S."/>
            <person name="Schroeder S.G."/>
            <person name="Burgess S.C."/>
            <person name="Diehl S.V."/>
        </authorList>
    </citation>
    <scope>NUCLEOTIDE SEQUENCE [LARGE SCALE GENOMIC DNA]</scope>
    <source>
        <strain evidence="7 8">TFFH 294</strain>
    </source>
</reference>
<keyword evidence="8" id="KW-1185">Reference proteome</keyword>
<evidence type="ECO:0000256" key="3">
    <source>
        <dbReference type="ARBA" id="ARBA00022833"/>
    </source>
</evidence>
<dbReference type="Gene3D" id="3.40.50.300">
    <property type="entry name" value="P-loop containing nucleotide triphosphate hydrolases"/>
    <property type="match status" value="2"/>
</dbReference>
<dbReference type="EMBL" id="HE797148">
    <property type="protein sequence ID" value="CCM04279.1"/>
    <property type="molecule type" value="Genomic_DNA"/>
</dbReference>
<evidence type="ECO:0000256" key="2">
    <source>
        <dbReference type="ARBA" id="ARBA00022771"/>
    </source>
</evidence>
<protein>
    <recommendedName>
        <fullName evidence="6">C3H1-type domain-containing protein</fullName>
    </recommendedName>
</protein>
<feature type="domain" description="C3H1-type" evidence="6">
    <location>
        <begin position="3"/>
        <end position="31"/>
    </location>
</feature>
<accession>J4H430</accession>
<dbReference type="InterPro" id="IPR036855">
    <property type="entry name" value="Znf_CCCH_sf"/>
</dbReference>
<keyword evidence="2 4" id="KW-0863">Zinc-finger</keyword>
<feature type="domain" description="C3H1-type" evidence="6">
    <location>
        <begin position="59"/>
        <end position="87"/>
    </location>
</feature>
<dbReference type="Pfam" id="PF00642">
    <property type="entry name" value="zf-CCCH"/>
    <property type="match status" value="1"/>
</dbReference>
<evidence type="ECO:0000259" key="6">
    <source>
        <dbReference type="PROSITE" id="PS50103"/>
    </source>
</evidence>
<feature type="compositionally biased region" description="Polar residues" evidence="5">
    <location>
        <begin position="34"/>
        <end position="48"/>
    </location>
</feature>
<name>J4H430_9APHY</name>
<dbReference type="GO" id="GO:0004386">
    <property type="term" value="F:helicase activity"/>
    <property type="evidence" value="ECO:0007669"/>
    <property type="project" value="InterPro"/>
</dbReference>
<dbReference type="SMART" id="SM00356">
    <property type="entry name" value="ZnF_C3H1"/>
    <property type="match status" value="2"/>
</dbReference>
<dbReference type="Gene3D" id="4.10.1000.10">
    <property type="entry name" value="Zinc finger, CCCH-type"/>
    <property type="match status" value="1"/>
</dbReference>
<proteinExistence type="predicted"/>
<dbReference type="InterPro" id="IPR041679">
    <property type="entry name" value="DNA2/NAM7-like_C"/>
</dbReference>
<dbReference type="InterPro" id="IPR000571">
    <property type="entry name" value="Znf_CCCH"/>
</dbReference>
<dbReference type="SUPFAM" id="SSF90229">
    <property type="entry name" value="CCCH zinc finger"/>
    <property type="match status" value="1"/>
</dbReference>
<keyword evidence="3 4" id="KW-0862">Zinc</keyword>
<dbReference type="CDD" id="cd18808">
    <property type="entry name" value="SF1_C_Upf1"/>
    <property type="match status" value="1"/>
</dbReference>
<dbReference type="InterPro" id="IPR045055">
    <property type="entry name" value="DNA2/NAM7-like"/>
</dbReference>
<dbReference type="InterPro" id="IPR027417">
    <property type="entry name" value="P-loop_NTPase"/>
</dbReference>
<dbReference type="InterPro" id="IPR047187">
    <property type="entry name" value="SF1_C_Upf1"/>
</dbReference>
<dbReference type="STRING" id="599839.J4H430"/>
<sequence length="1974" mass="222133">MSRRTPQVCNAFASVGRCRFGDRCKFAHQLGQPAGSTSSPVRAQAPTPSQRPKPGPAPGVPPRVCNLFWTSGSCARGFDCSFKHERKPVAPESQEAPVVGNEQEEIQDFFSAEGLAVSNGSVREERNTLTPSEAHNHIKAFLGDNYAFDGASRVQGFVRILASINDRNKSWNSDNAQAFLDMIVNGNGVIRIGDVLRFEPVHSSIGTNKGILSFQRGYFPVFEYFASNLVLKSTLHKNINHLYTVLENNYDTIHAVIENCIGSMIDAKSWKDPTPGLIPSLQNSLDGVVVFKTLSTVLHQFLNRFKDAVRNHPDTIRLVGKLVVWFESWASDVTAVPPCFNDPITMSPENVRSLTIRQLRDEIVRLESIVERESETLEGRRRLVSKPALTIAERRQALLSQLAQTYDPPGILRDEGPRHDNDHVDISAIRLAPTHDELLCAVPPYLPVFLPDAPHHLPVDSMERHLDIQFRLLREELIATIRSSVAAIHGDLAIMWQKSKMAREPTKLEELLNSKGGAYRTSGFDSVFFQIYTGARFSPVRAERRDLTVGLVLDAPNHRTARDSDAKKRYEYWSNSKRLQGGSLVALVLVSHKTLRAYLGVISSFSEDIAESSKANAEEIQVRMSFFDAEIEFMALRRERISVDDSTFAFLIDNSVMYEAVRHFLQKLQTTEPTEIPFSRYISHSGLLENIELRPPQYATAPRFEFNLNCLNAGRELGRAGRIQPLNINRAGAVDIARRELLELSTLDPSQINAVLDTFTREVSLIQGPPGTGKSFTAKEILRVLFASGIRPIVLIAYTNHALDHMLTSVLDAKITEKLVRLGSRSSDERIGQYTLDKLEHVAGGTSMLDRPIKRQYAIMKKLEEDMAKVMTSIQLPDISWEQIENFLDIHYPEHAESILTPPYWVNALYERARIEEEENGEWTTTGKKQSNPNITRTLYGFWRDGEDIKYIQPQVRNLTKKKKRLQQTQLPEAIVDPAVAEFFASLGFGDERPPVPVSTRPIQALLQACAVWSMSLEERTRLSKEWEQIIRQLAYSSNLQHYEGLRTSYRDACKEYNDIRDETRRRLLSQSDLIGCTTTGAAKLTSLLSNISPQVLMVEEAGQVLEAHILTSLVPSGNPEYVFFVSAGLTSLVVKHLICIGDPQQLRPTLATFALSMDSERGKQLFKFDRSMMERLAESGLPMSQINVQRRMRPSISHFIREILYPKLEDNEAVLVYPPVVGMQKDVYFFNHTHKENGSDDSVSKYNDFEVEMIRDLVLYFLRQGIYNGAGDIAVLCAYLGQLQKVRAALRDLKIAVSVDERDQEQLARQGVDEDVGFEEVIVAKHIRLGTVDIFQGQEAKIVIVSLVRNSGTFETGTASIGFLKSSNRINVALSRAKHGLYILGNAANLRRNSTWSTILDEMEAREQIGHGLPITALKTITAILNARLPVVSVASILNAPTLALNPALRVWNHVYGLAHTIHVRSCADRSVRGFHATNHVHINCSVAILAPQTCVVCLADDKKADIVDFIMQRSLADIDLSSNDTSERLITLECGHIFTVETLDGHCGMATYYDIDMMGRFTSTKAPPINYQTPPTCPTCRGPIAALRYGRVTKRATLDILEQNVASSMSRALEDTSPAMERISSTIKDYQESAKAIPSCVDADLECATRSAEGKSNEPLDPALFGAGAMQTVHGFAREEAYQWYKIVKQLVVTYRSVVKVANTRGAHVKAYEAALTTLYHLELEEIAKDPTRMTDTPEPVAFDAVNIKIGQPPHKADTRFQIDAYLLSLELRFMLAQIGTSRIEGLRLTSEDEKVMQHRQLWVTFVDFILASCTADAQKALLMAQRSSASRQAARSMLYILRSQFELFRTQLIEERAELHRMANLTEVTRQALANKITEQKTQMLNFVEKAEREYIRSRPSSTLRALVAERKWFHETCRHKVHRWRDDCDELTKFVLNDKIYLPLSLQEREDIVKAFKFCESFLHFTANIQ</sequence>
<dbReference type="Proteomes" id="UP000006352">
    <property type="component" value="Unassembled WGS sequence"/>
</dbReference>
<dbReference type="HOGENOM" id="CLU_001490_4_0_1"/>
<dbReference type="PANTHER" id="PTHR10887">
    <property type="entry name" value="DNA2/NAM7 HELICASE FAMILY"/>
    <property type="match status" value="1"/>
</dbReference>
<dbReference type="InParanoid" id="J4H430"/>
<organism evidence="7 8">
    <name type="scientific">Fibroporia radiculosa</name>
    <dbReference type="NCBI Taxonomy" id="599839"/>
    <lineage>
        <taxon>Eukaryota</taxon>
        <taxon>Fungi</taxon>
        <taxon>Dikarya</taxon>
        <taxon>Basidiomycota</taxon>
        <taxon>Agaricomycotina</taxon>
        <taxon>Agaricomycetes</taxon>
        <taxon>Polyporales</taxon>
        <taxon>Fibroporiaceae</taxon>
        <taxon>Fibroporia</taxon>
    </lineage>
</organism>
<gene>
    <name evidence="7" type="ORF">FIBRA_06450</name>
</gene>
<keyword evidence="1 4" id="KW-0479">Metal-binding</keyword>
<dbReference type="GeneID" id="24099190"/>
<evidence type="ECO:0000313" key="7">
    <source>
        <dbReference type="EMBL" id="CCM04279.1"/>
    </source>
</evidence>
<evidence type="ECO:0000256" key="5">
    <source>
        <dbReference type="SAM" id="MobiDB-lite"/>
    </source>
</evidence>
<evidence type="ECO:0000256" key="1">
    <source>
        <dbReference type="ARBA" id="ARBA00022723"/>
    </source>
</evidence>
<dbReference type="Pfam" id="PF13087">
    <property type="entry name" value="AAA_12"/>
    <property type="match status" value="1"/>
</dbReference>
<feature type="zinc finger region" description="C3H1-type" evidence="4">
    <location>
        <begin position="3"/>
        <end position="31"/>
    </location>
</feature>
<dbReference type="GO" id="GO:0008270">
    <property type="term" value="F:zinc ion binding"/>
    <property type="evidence" value="ECO:0007669"/>
    <property type="project" value="UniProtKB-KW"/>
</dbReference>
<dbReference type="GO" id="GO:0031048">
    <property type="term" value="P:regulatory ncRNA-mediated heterochromatin formation"/>
    <property type="evidence" value="ECO:0007669"/>
    <property type="project" value="TreeGrafter"/>
</dbReference>
<feature type="zinc finger region" description="C3H1-type" evidence="4">
    <location>
        <begin position="59"/>
        <end position="87"/>
    </location>
</feature>
<dbReference type="PANTHER" id="PTHR10887:SF341">
    <property type="entry name" value="NFX1-TYPE ZINC FINGER-CONTAINING PROTEIN 1"/>
    <property type="match status" value="1"/>
</dbReference>
<evidence type="ECO:0000313" key="8">
    <source>
        <dbReference type="Proteomes" id="UP000006352"/>
    </source>
</evidence>
<dbReference type="InterPro" id="IPR041677">
    <property type="entry name" value="DNA2/NAM7_AAA_11"/>
</dbReference>
<dbReference type="RefSeq" id="XP_012183562.1">
    <property type="nucleotide sequence ID" value="XM_012328172.1"/>
</dbReference>
<feature type="compositionally biased region" description="Pro residues" evidence="5">
    <location>
        <begin position="49"/>
        <end position="59"/>
    </location>
</feature>
<dbReference type="Pfam" id="PF13086">
    <property type="entry name" value="AAA_11"/>
    <property type="match status" value="1"/>
</dbReference>
<dbReference type="GO" id="GO:0031380">
    <property type="term" value="C:nuclear RNA-directed RNA polymerase complex"/>
    <property type="evidence" value="ECO:0007669"/>
    <property type="project" value="TreeGrafter"/>
</dbReference>
<dbReference type="PROSITE" id="PS50103">
    <property type="entry name" value="ZF_C3H1"/>
    <property type="match status" value="2"/>
</dbReference>
<feature type="region of interest" description="Disordered" evidence="5">
    <location>
        <begin position="31"/>
        <end position="59"/>
    </location>
</feature>
<evidence type="ECO:0000256" key="4">
    <source>
        <dbReference type="PROSITE-ProRule" id="PRU00723"/>
    </source>
</evidence>